<dbReference type="InterPro" id="IPR051320">
    <property type="entry name" value="Viral_Replic_Matur_Polypro"/>
</dbReference>
<sequence>MVQEGIVLGHKILAREIEVDKAKVDEIEELPLPLNVKNVQSFLGHVDFYKRFIKDFSKIAKPLCTLLNKYQPFQFDDDYMKAFLTLKKKLITSPIIIAPNWSEDFELMCDANNYVVRAILCFLLQGFEVEIKDKKGFKNLVSGYLSRLVNEEVILKEGEIKDKRCM</sequence>
<dbReference type="InterPro" id="IPR043128">
    <property type="entry name" value="Rev_trsase/Diguanyl_cyclase"/>
</dbReference>
<dbReference type="EMBL" id="KQ483743">
    <property type="protein sequence ID" value="KYP41957.1"/>
    <property type="molecule type" value="Genomic_DNA"/>
</dbReference>
<dbReference type="Gramene" id="C.cajan_37791.t">
    <property type="protein sequence ID" value="C.cajan_37791.t"/>
    <property type="gene ID" value="C.cajan_37791"/>
</dbReference>
<dbReference type="SUPFAM" id="SSF56672">
    <property type="entry name" value="DNA/RNA polymerases"/>
    <property type="match status" value="1"/>
</dbReference>
<dbReference type="AlphaFoldDB" id="A0A151RHE0"/>
<accession>A0A151RHE0</accession>
<evidence type="ECO:0000313" key="1">
    <source>
        <dbReference type="EMBL" id="KYP41957.1"/>
    </source>
</evidence>
<proteinExistence type="predicted"/>
<dbReference type="InterPro" id="IPR043502">
    <property type="entry name" value="DNA/RNA_pol_sf"/>
</dbReference>
<name>A0A151RHE0_CAJCA</name>
<dbReference type="Gene3D" id="3.30.70.270">
    <property type="match status" value="1"/>
</dbReference>
<evidence type="ECO:0000313" key="2">
    <source>
        <dbReference type="Proteomes" id="UP000075243"/>
    </source>
</evidence>
<organism evidence="1 2">
    <name type="scientific">Cajanus cajan</name>
    <name type="common">Pigeon pea</name>
    <name type="synonym">Cajanus indicus</name>
    <dbReference type="NCBI Taxonomy" id="3821"/>
    <lineage>
        <taxon>Eukaryota</taxon>
        <taxon>Viridiplantae</taxon>
        <taxon>Streptophyta</taxon>
        <taxon>Embryophyta</taxon>
        <taxon>Tracheophyta</taxon>
        <taxon>Spermatophyta</taxon>
        <taxon>Magnoliopsida</taxon>
        <taxon>eudicotyledons</taxon>
        <taxon>Gunneridae</taxon>
        <taxon>Pentapetalae</taxon>
        <taxon>rosids</taxon>
        <taxon>fabids</taxon>
        <taxon>Fabales</taxon>
        <taxon>Fabaceae</taxon>
        <taxon>Papilionoideae</taxon>
        <taxon>50 kb inversion clade</taxon>
        <taxon>NPAAA clade</taxon>
        <taxon>indigoferoid/millettioid clade</taxon>
        <taxon>Phaseoleae</taxon>
        <taxon>Cajanus</taxon>
    </lineage>
</organism>
<dbReference type="FunFam" id="3.30.70.270:FF:000020">
    <property type="entry name" value="Transposon Tf2-6 polyprotein-like Protein"/>
    <property type="match status" value="1"/>
</dbReference>
<protein>
    <submittedName>
        <fullName evidence="1">Retrovirus-related Pol polyprotein from transposon opus</fullName>
    </submittedName>
</protein>
<dbReference type="Proteomes" id="UP000075243">
    <property type="component" value="Unassembled WGS sequence"/>
</dbReference>
<gene>
    <name evidence="1" type="ORF">KK1_036665</name>
</gene>
<dbReference type="PANTHER" id="PTHR33064:SF39">
    <property type="match status" value="1"/>
</dbReference>
<dbReference type="PANTHER" id="PTHR33064">
    <property type="entry name" value="POL PROTEIN"/>
    <property type="match status" value="1"/>
</dbReference>
<keyword evidence="2" id="KW-1185">Reference proteome</keyword>
<reference evidence="1" key="1">
    <citation type="journal article" date="2012" name="Nat. Biotechnol.">
        <title>Draft genome sequence of pigeonpea (Cajanus cajan), an orphan legume crop of resource-poor farmers.</title>
        <authorList>
            <person name="Varshney R.K."/>
            <person name="Chen W."/>
            <person name="Li Y."/>
            <person name="Bharti A.K."/>
            <person name="Saxena R.K."/>
            <person name="Schlueter J.A."/>
            <person name="Donoghue M.T."/>
            <person name="Azam S."/>
            <person name="Fan G."/>
            <person name="Whaley A.M."/>
            <person name="Farmer A.D."/>
            <person name="Sheridan J."/>
            <person name="Iwata A."/>
            <person name="Tuteja R."/>
            <person name="Penmetsa R.V."/>
            <person name="Wu W."/>
            <person name="Upadhyaya H.D."/>
            <person name="Yang S.P."/>
            <person name="Shah T."/>
            <person name="Saxena K.B."/>
            <person name="Michael T."/>
            <person name="McCombie W.R."/>
            <person name="Yang B."/>
            <person name="Zhang G."/>
            <person name="Yang H."/>
            <person name="Wang J."/>
            <person name="Spillane C."/>
            <person name="Cook D.R."/>
            <person name="May G.D."/>
            <person name="Xu X."/>
            <person name="Jackson S.A."/>
        </authorList>
    </citation>
    <scope>NUCLEOTIDE SEQUENCE [LARGE SCALE GENOMIC DNA]</scope>
</reference>